<dbReference type="GO" id="GO:0000155">
    <property type="term" value="F:phosphorelay sensor kinase activity"/>
    <property type="evidence" value="ECO:0007669"/>
    <property type="project" value="InterPro"/>
</dbReference>
<evidence type="ECO:0000256" key="8">
    <source>
        <dbReference type="SAM" id="Phobius"/>
    </source>
</evidence>
<dbReference type="InterPro" id="IPR003661">
    <property type="entry name" value="HisK_dim/P_dom"/>
</dbReference>
<dbReference type="InterPro" id="IPR036890">
    <property type="entry name" value="HATPase_C_sf"/>
</dbReference>
<dbReference type="PRINTS" id="PR00344">
    <property type="entry name" value="BCTRLSENSOR"/>
</dbReference>
<evidence type="ECO:0000313" key="12">
    <source>
        <dbReference type="Proteomes" id="UP001205843"/>
    </source>
</evidence>
<keyword evidence="8" id="KW-0472">Membrane</keyword>
<dbReference type="Gene3D" id="3.30.565.10">
    <property type="entry name" value="Histidine kinase-like ATPase, C-terminal domain"/>
    <property type="match status" value="1"/>
</dbReference>
<dbReference type="PANTHER" id="PTHR43711:SF1">
    <property type="entry name" value="HISTIDINE KINASE 1"/>
    <property type="match status" value="1"/>
</dbReference>
<comment type="subcellular location">
    <subcellularLocation>
        <location evidence="2">Membrane</location>
    </subcellularLocation>
</comment>
<reference evidence="11" key="1">
    <citation type="submission" date="2022-03" db="EMBL/GenBank/DDBJ databases">
        <title>Genomic Encyclopedia of Type Strains, Phase III (KMG-III): the genomes of soil and plant-associated and newly described type strains.</title>
        <authorList>
            <person name="Whitman W."/>
        </authorList>
    </citation>
    <scope>NUCLEOTIDE SEQUENCE</scope>
    <source>
        <strain evidence="11">ANL 6-2</strain>
    </source>
</reference>
<dbReference type="Gene3D" id="6.10.340.10">
    <property type="match status" value="1"/>
</dbReference>
<dbReference type="SMART" id="SM00304">
    <property type="entry name" value="HAMP"/>
    <property type="match status" value="1"/>
</dbReference>
<dbReference type="SUPFAM" id="SSF158472">
    <property type="entry name" value="HAMP domain-like"/>
    <property type="match status" value="1"/>
</dbReference>
<feature type="domain" description="Histidine kinase" evidence="9">
    <location>
        <begin position="258"/>
        <end position="475"/>
    </location>
</feature>
<evidence type="ECO:0000256" key="4">
    <source>
        <dbReference type="ARBA" id="ARBA00022553"/>
    </source>
</evidence>
<evidence type="ECO:0000259" key="10">
    <source>
        <dbReference type="PROSITE" id="PS50885"/>
    </source>
</evidence>
<dbReference type="EMBL" id="JALJXV010000002">
    <property type="protein sequence ID" value="MCP1674085.1"/>
    <property type="molecule type" value="Genomic_DNA"/>
</dbReference>
<dbReference type="CDD" id="cd00082">
    <property type="entry name" value="HisKA"/>
    <property type="match status" value="1"/>
</dbReference>
<evidence type="ECO:0000259" key="9">
    <source>
        <dbReference type="PROSITE" id="PS50109"/>
    </source>
</evidence>
<dbReference type="EC" id="2.7.13.3" evidence="3"/>
<evidence type="ECO:0000256" key="2">
    <source>
        <dbReference type="ARBA" id="ARBA00004370"/>
    </source>
</evidence>
<sequence length="490" mass="54277">MTLYQPKSLAKLILYGFAFVSLPLVLALGYAALQVDRLAHQSQTAVYQAVQAITNSRQLIDLLTDMERSGRQYLILGDSELLDAFEQVNGDFMTTAQRLQRLPLDSDHLDSVDALIARQEQVAEAIRENDEALDQPAVAAAFLDLNELAQQVLSGSNRMVDREVSILRETAGTARTLLFALGLGLVLLTISSATLFTFLISRPVRQLDRAIRRLGDGRFDTPVQVRGPEDLEYLGVRLDWLRQRLMELEEQKGRFLRHMSHELKTPLTAIREGAELLQDQAVGDLTAEQHEVVSILQHNTVALQRLIEDLLRFSTAPEDSGDLQLSGIRLPTLIDEVARNHKPVIMSKSLRLDLAVQDIHFQGDLERLRTLVDNLLSNAVKFSPRGGTIRIEGHWEGDAVIMEVADQGPGIPLEERESVFDAFFQGRHKAEGYVKGSGLGLSIARGHVEAHGGSISVSGNGSHGTCIRVTLPRHQPAMVTMIREDSRATS</sequence>
<dbReference type="InterPro" id="IPR004358">
    <property type="entry name" value="Sig_transdc_His_kin-like_C"/>
</dbReference>
<keyword evidence="8" id="KW-1133">Transmembrane helix</keyword>
<dbReference type="InterPro" id="IPR003660">
    <property type="entry name" value="HAMP_dom"/>
</dbReference>
<dbReference type="PANTHER" id="PTHR43711">
    <property type="entry name" value="TWO-COMPONENT HISTIDINE KINASE"/>
    <property type="match status" value="1"/>
</dbReference>
<dbReference type="Gene3D" id="1.10.287.130">
    <property type="match status" value="1"/>
</dbReference>
<dbReference type="Pfam" id="PF02518">
    <property type="entry name" value="HATPase_c"/>
    <property type="match status" value="1"/>
</dbReference>
<dbReference type="SMART" id="SM00387">
    <property type="entry name" value="HATPase_c"/>
    <property type="match status" value="1"/>
</dbReference>
<dbReference type="SUPFAM" id="SSF55874">
    <property type="entry name" value="ATPase domain of HSP90 chaperone/DNA topoisomerase II/histidine kinase"/>
    <property type="match status" value="1"/>
</dbReference>
<dbReference type="Proteomes" id="UP001205843">
    <property type="component" value="Unassembled WGS sequence"/>
</dbReference>
<proteinExistence type="predicted"/>
<dbReference type="InterPro" id="IPR036097">
    <property type="entry name" value="HisK_dim/P_sf"/>
</dbReference>
<dbReference type="InterPro" id="IPR050736">
    <property type="entry name" value="Sensor_HK_Regulatory"/>
</dbReference>
<organism evidence="11 12">
    <name type="scientific">Natronocella acetinitrilica</name>
    <dbReference type="NCBI Taxonomy" id="414046"/>
    <lineage>
        <taxon>Bacteria</taxon>
        <taxon>Pseudomonadati</taxon>
        <taxon>Pseudomonadota</taxon>
        <taxon>Gammaproteobacteria</taxon>
        <taxon>Chromatiales</taxon>
        <taxon>Ectothiorhodospiraceae</taxon>
        <taxon>Natronocella</taxon>
    </lineage>
</organism>
<evidence type="ECO:0000256" key="1">
    <source>
        <dbReference type="ARBA" id="ARBA00000085"/>
    </source>
</evidence>
<dbReference type="AlphaFoldDB" id="A0AAE3G1T5"/>
<dbReference type="InterPro" id="IPR005467">
    <property type="entry name" value="His_kinase_dom"/>
</dbReference>
<gene>
    <name evidence="11" type="ORF">J2T57_001184</name>
</gene>
<evidence type="ECO:0000256" key="7">
    <source>
        <dbReference type="ARBA" id="ARBA00023012"/>
    </source>
</evidence>
<evidence type="ECO:0000256" key="3">
    <source>
        <dbReference type="ARBA" id="ARBA00012438"/>
    </source>
</evidence>
<comment type="caution">
    <text evidence="11">The sequence shown here is derived from an EMBL/GenBank/DDBJ whole genome shotgun (WGS) entry which is preliminary data.</text>
</comment>
<evidence type="ECO:0000256" key="5">
    <source>
        <dbReference type="ARBA" id="ARBA00022679"/>
    </source>
</evidence>
<keyword evidence="5 11" id="KW-0808">Transferase</keyword>
<dbReference type="Pfam" id="PF00512">
    <property type="entry name" value="HisKA"/>
    <property type="match status" value="1"/>
</dbReference>
<dbReference type="PROSITE" id="PS50109">
    <property type="entry name" value="HIS_KIN"/>
    <property type="match status" value="1"/>
</dbReference>
<keyword evidence="12" id="KW-1185">Reference proteome</keyword>
<evidence type="ECO:0000256" key="6">
    <source>
        <dbReference type="ARBA" id="ARBA00022777"/>
    </source>
</evidence>
<dbReference type="SUPFAM" id="SSF47384">
    <property type="entry name" value="Homodimeric domain of signal transducing histidine kinase"/>
    <property type="match status" value="1"/>
</dbReference>
<dbReference type="CDD" id="cd06225">
    <property type="entry name" value="HAMP"/>
    <property type="match status" value="1"/>
</dbReference>
<name>A0AAE3G1T5_9GAMM</name>
<dbReference type="PROSITE" id="PS50885">
    <property type="entry name" value="HAMP"/>
    <property type="match status" value="1"/>
</dbReference>
<dbReference type="SMART" id="SM00388">
    <property type="entry name" value="HisKA"/>
    <property type="match status" value="1"/>
</dbReference>
<accession>A0AAE3G1T5</accession>
<comment type="catalytic activity">
    <reaction evidence="1">
        <text>ATP + protein L-histidine = ADP + protein N-phospho-L-histidine.</text>
        <dbReference type="EC" id="2.7.13.3"/>
    </reaction>
</comment>
<feature type="domain" description="HAMP" evidence="10">
    <location>
        <begin position="198"/>
        <end position="250"/>
    </location>
</feature>
<protein>
    <recommendedName>
        <fullName evidence="3">histidine kinase</fullName>
        <ecNumber evidence="3">2.7.13.3</ecNumber>
    </recommendedName>
</protein>
<evidence type="ECO:0000313" key="11">
    <source>
        <dbReference type="EMBL" id="MCP1674085.1"/>
    </source>
</evidence>
<keyword evidence="4" id="KW-0597">Phosphoprotein</keyword>
<dbReference type="CDD" id="cd00075">
    <property type="entry name" value="HATPase"/>
    <property type="match status" value="1"/>
</dbReference>
<keyword evidence="7" id="KW-0902">Two-component regulatory system</keyword>
<dbReference type="GO" id="GO:0005886">
    <property type="term" value="C:plasma membrane"/>
    <property type="evidence" value="ECO:0007669"/>
    <property type="project" value="UniProtKB-ARBA"/>
</dbReference>
<keyword evidence="8" id="KW-0812">Transmembrane</keyword>
<keyword evidence="6 11" id="KW-0418">Kinase</keyword>
<dbReference type="FunFam" id="3.30.565.10:FF:000006">
    <property type="entry name" value="Sensor histidine kinase WalK"/>
    <property type="match status" value="1"/>
</dbReference>
<feature type="transmembrane region" description="Helical" evidence="8">
    <location>
        <begin position="177"/>
        <end position="200"/>
    </location>
</feature>
<feature type="transmembrane region" description="Helical" evidence="8">
    <location>
        <begin position="12"/>
        <end position="33"/>
    </location>
</feature>
<dbReference type="RefSeq" id="WP_253475644.1">
    <property type="nucleotide sequence ID" value="NZ_JALJXV010000002.1"/>
</dbReference>
<dbReference type="InterPro" id="IPR003594">
    <property type="entry name" value="HATPase_dom"/>
</dbReference>